<protein>
    <submittedName>
        <fullName evidence="1">Uncharacterized protein</fullName>
    </submittedName>
</protein>
<evidence type="ECO:0000313" key="1">
    <source>
        <dbReference type="EMBL" id="QII13651.1"/>
    </source>
</evidence>
<reference evidence="1 2" key="1">
    <citation type="submission" date="2020-02" db="EMBL/GenBank/DDBJ databases">
        <title>Newly sequenced genome of strain CSTR1 showed variability in Candidatus Kuenenia stuttgartiensis genomes.</title>
        <authorList>
            <person name="Ding C."/>
            <person name="Adrian L."/>
        </authorList>
    </citation>
    <scope>NUCLEOTIDE SEQUENCE [LARGE SCALE GENOMIC DNA]</scope>
    <source>
        <strain evidence="1 2">CSTR1</strain>
    </source>
</reference>
<name>A0A6G7GW19_KUEST</name>
<proteinExistence type="predicted"/>
<evidence type="ECO:0000313" key="2">
    <source>
        <dbReference type="Proteomes" id="UP000501926"/>
    </source>
</evidence>
<dbReference type="Proteomes" id="UP000501926">
    <property type="component" value="Chromosome"/>
</dbReference>
<accession>A0A6G7GW19</accession>
<dbReference type="EMBL" id="CP049055">
    <property type="protein sequence ID" value="QII13651.1"/>
    <property type="molecule type" value="Genomic_DNA"/>
</dbReference>
<dbReference type="AlphaFoldDB" id="A0A6G7GW19"/>
<organism evidence="1 2">
    <name type="scientific">Kuenenia stuttgartiensis</name>
    <dbReference type="NCBI Taxonomy" id="174633"/>
    <lineage>
        <taxon>Bacteria</taxon>
        <taxon>Pseudomonadati</taxon>
        <taxon>Planctomycetota</taxon>
        <taxon>Candidatus Brocadiia</taxon>
        <taxon>Candidatus Brocadiales</taxon>
        <taxon>Candidatus Brocadiaceae</taxon>
        <taxon>Candidatus Kuenenia</taxon>
    </lineage>
</organism>
<gene>
    <name evidence="1" type="ORF">KsCSTR_42720</name>
</gene>
<sequence>MVFFLSREFFKKIKCYGYKHFAKNKNSKKSLCYLVQDNIVLLVWIQFIERQN</sequence>